<accession>A0A410JQL8</accession>
<feature type="domain" description="Large ribosomal subunit protein bL25 beta" evidence="8">
    <location>
        <begin position="100"/>
        <end position="180"/>
    </location>
</feature>
<comment type="similarity">
    <text evidence="5">Belongs to the bacterial ribosomal protein bL25 family. CTC subfamily.</text>
</comment>
<dbReference type="GO" id="GO:0003735">
    <property type="term" value="F:structural constituent of ribosome"/>
    <property type="evidence" value="ECO:0007669"/>
    <property type="project" value="InterPro"/>
</dbReference>
<dbReference type="NCBIfam" id="NF004132">
    <property type="entry name" value="PRK05618.2-2"/>
    <property type="match status" value="1"/>
</dbReference>
<dbReference type="OrthoDB" id="9786489at2"/>
<feature type="compositionally biased region" description="Acidic residues" evidence="6">
    <location>
        <begin position="188"/>
        <end position="215"/>
    </location>
</feature>
<dbReference type="InterPro" id="IPR037121">
    <property type="entry name" value="Ribosomal_bL25_C"/>
</dbReference>
<dbReference type="InterPro" id="IPR020057">
    <property type="entry name" value="Ribosomal_bL25_b-dom"/>
</dbReference>
<evidence type="ECO:0000256" key="1">
    <source>
        <dbReference type="ARBA" id="ARBA00022730"/>
    </source>
</evidence>
<comment type="function">
    <text evidence="5">This is one of the proteins that binds to the 5S RNA in the ribosome where it forms part of the central protuberance.</text>
</comment>
<reference evidence="9 10" key="1">
    <citation type="submission" date="2019-01" db="EMBL/GenBank/DDBJ databases">
        <title>Whole Genome of Ornithobacterium rhinotracheale FARPER-174b.</title>
        <authorList>
            <person name="Tataje-Lavanda L.A."/>
            <person name="Montalvan A."/>
            <person name="Montesinos R."/>
            <person name="Zimic M."/>
            <person name="Fernandez-Sanchez M."/>
            <person name="Fernandez-Diaz M."/>
        </authorList>
    </citation>
    <scope>NUCLEOTIDE SEQUENCE [LARGE SCALE GENOMIC DNA]</scope>
    <source>
        <strain evidence="9 10">FARPER-174b</strain>
    </source>
</reference>
<evidence type="ECO:0000259" key="8">
    <source>
        <dbReference type="Pfam" id="PF14693"/>
    </source>
</evidence>
<dbReference type="SUPFAM" id="SSF50715">
    <property type="entry name" value="Ribosomal protein L25-like"/>
    <property type="match status" value="1"/>
</dbReference>
<evidence type="ECO:0000313" key="10">
    <source>
        <dbReference type="Proteomes" id="UP000287701"/>
    </source>
</evidence>
<dbReference type="EMBL" id="CP035107">
    <property type="protein sequence ID" value="QAR30450.1"/>
    <property type="molecule type" value="Genomic_DNA"/>
</dbReference>
<proteinExistence type="inferred from homology"/>
<dbReference type="AlphaFoldDB" id="A0A410JQL8"/>
<evidence type="ECO:0000256" key="4">
    <source>
        <dbReference type="ARBA" id="ARBA00023274"/>
    </source>
</evidence>
<evidence type="ECO:0000256" key="6">
    <source>
        <dbReference type="SAM" id="MobiDB-lite"/>
    </source>
</evidence>
<dbReference type="InterPro" id="IPR020930">
    <property type="entry name" value="Ribosomal_uL5_bac-type"/>
</dbReference>
<dbReference type="PANTHER" id="PTHR33284:SF1">
    <property type="entry name" value="RIBOSOMAL PROTEIN L25_GLN-TRNA SYNTHETASE, ANTI-CODON-BINDING DOMAIN-CONTAINING PROTEIN"/>
    <property type="match status" value="1"/>
</dbReference>
<keyword evidence="2 5" id="KW-0694">RNA-binding</keyword>
<keyword evidence="4 5" id="KW-0687">Ribonucleoprotein</keyword>
<dbReference type="Gene3D" id="2.40.240.10">
    <property type="entry name" value="Ribosomal Protein L25, Chain P"/>
    <property type="match status" value="1"/>
</dbReference>
<dbReference type="InterPro" id="IPR020056">
    <property type="entry name" value="Rbsml_bL25/Gln-tRNA_synth_N"/>
</dbReference>
<dbReference type="InterPro" id="IPR001021">
    <property type="entry name" value="Ribosomal_bL25_long"/>
</dbReference>
<dbReference type="PANTHER" id="PTHR33284">
    <property type="entry name" value="RIBOSOMAL PROTEIN L25/GLN-TRNA SYNTHETASE, ANTI-CODON-BINDING DOMAIN-CONTAINING PROTEIN"/>
    <property type="match status" value="1"/>
</dbReference>
<dbReference type="HAMAP" id="MF_01334">
    <property type="entry name" value="Ribosomal_bL25_CTC"/>
    <property type="match status" value="1"/>
</dbReference>
<feature type="region of interest" description="Disordered" evidence="6">
    <location>
        <begin position="185"/>
        <end position="215"/>
    </location>
</feature>
<evidence type="ECO:0000256" key="3">
    <source>
        <dbReference type="ARBA" id="ARBA00022980"/>
    </source>
</evidence>
<gene>
    <name evidence="5" type="primary">rplY</name>
    <name evidence="5" type="synonym">ctc</name>
    <name evidence="9" type="ORF">EQP59_03320</name>
</gene>
<dbReference type="CDD" id="cd00495">
    <property type="entry name" value="Ribosomal_L25_TL5_CTC"/>
    <property type="match status" value="1"/>
</dbReference>
<keyword evidence="3 5" id="KW-0689">Ribosomal protein</keyword>
<dbReference type="RefSeq" id="WP_128500940.1">
    <property type="nucleotide sequence ID" value="NZ_CP035107.1"/>
</dbReference>
<evidence type="ECO:0000259" key="7">
    <source>
        <dbReference type="Pfam" id="PF01386"/>
    </source>
</evidence>
<dbReference type="Pfam" id="PF01386">
    <property type="entry name" value="Ribosomal_L25p"/>
    <property type="match status" value="1"/>
</dbReference>
<dbReference type="GO" id="GO:0006412">
    <property type="term" value="P:translation"/>
    <property type="evidence" value="ECO:0007669"/>
    <property type="project" value="UniProtKB-UniRule"/>
</dbReference>
<dbReference type="Proteomes" id="UP000287701">
    <property type="component" value="Chromosome"/>
</dbReference>
<dbReference type="Pfam" id="PF14693">
    <property type="entry name" value="Ribosomal_TL5_C"/>
    <property type="match status" value="1"/>
</dbReference>
<evidence type="ECO:0000256" key="2">
    <source>
        <dbReference type="ARBA" id="ARBA00022884"/>
    </source>
</evidence>
<keyword evidence="1 5" id="KW-0699">rRNA-binding</keyword>
<dbReference type="GO" id="GO:0008097">
    <property type="term" value="F:5S rRNA binding"/>
    <property type="evidence" value="ECO:0007669"/>
    <property type="project" value="InterPro"/>
</dbReference>
<comment type="subunit">
    <text evidence="5">Part of the 50S ribosomal subunit; part of the 5S rRNA/L5/L18/L25 subcomplex. Contacts the 5S rRNA. Binds to the 5S rRNA independently of L5 and L18.</text>
</comment>
<feature type="domain" description="Large ribosomal subunit protein bL25 L25" evidence="7">
    <location>
        <begin position="6"/>
        <end position="91"/>
    </location>
</feature>
<dbReference type="InterPro" id="IPR029751">
    <property type="entry name" value="Ribosomal_L25_dom"/>
</dbReference>
<dbReference type="NCBIfam" id="TIGR00731">
    <property type="entry name" value="bL25_bact_ctc"/>
    <property type="match status" value="1"/>
</dbReference>
<protein>
    <recommendedName>
        <fullName evidence="5">Large ribosomal subunit protein bL25</fullName>
    </recommendedName>
    <alternativeName>
        <fullName evidence="5">General stress protein CTC</fullName>
    </alternativeName>
</protein>
<name>A0A410JQL8_ORNRH</name>
<dbReference type="InterPro" id="IPR011035">
    <property type="entry name" value="Ribosomal_bL25/Gln-tRNA_synth"/>
</dbReference>
<dbReference type="GO" id="GO:0022625">
    <property type="term" value="C:cytosolic large ribosomal subunit"/>
    <property type="evidence" value="ECO:0007669"/>
    <property type="project" value="TreeGrafter"/>
</dbReference>
<dbReference type="Gene3D" id="2.170.120.20">
    <property type="entry name" value="Ribosomal protein L25, beta domain"/>
    <property type="match status" value="1"/>
</dbReference>
<sequence>MKSLTIQGKKRESVGKASTRALRNAEQVPCVVYGEAEPIHFSADVKSFKNLVYTPEAHIVVLELEGGETIKCVLQDIQFHPVTDAILHADFYQITDDKPVTMSIPVRLEGRARGVMAGGVLRFNLRRLKVRALPANLPDEVVVDISKMRIGHKKYIKDIRVAEYTLMHPDSDVVCLIKTSRTAVAGADADDDDDEEEEENAPETSAEESNETAAE</sequence>
<evidence type="ECO:0000313" key="9">
    <source>
        <dbReference type="EMBL" id="QAR30450.1"/>
    </source>
</evidence>
<evidence type="ECO:0000256" key="5">
    <source>
        <dbReference type="HAMAP-Rule" id="MF_01334"/>
    </source>
</evidence>
<organism evidence="9 10">
    <name type="scientific">Ornithobacterium rhinotracheale</name>
    <dbReference type="NCBI Taxonomy" id="28251"/>
    <lineage>
        <taxon>Bacteria</taxon>
        <taxon>Pseudomonadati</taxon>
        <taxon>Bacteroidota</taxon>
        <taxon>Flavobacteriia</taxon>
        <taxon>Flavobacteriales</taxon>
        <taxon>Weeksellaceae</taxon>
        <taxon>Ornithobacterium</taxon>
    </lineage>
</organism>